<accession>A0A841TYP4</accession>
<dbReference type="Gene3D" id="3.40.50.150">
    <property type="entry name" value="Vaccinia Virus protein VP39"/>
    <property type="match status" value="1"/>
</dbReference>
<dbReference type="Proteomes" id="UP000553776">
    <property type="component" value="Unassembled WGS sequence"/>
</dbReference>
<dbReference type="SUPFAM" id="SSF53335">
    <property type="entry name" value="S-adenosyl-L-methionine-dependent methyltransferases"/>
    <property type="match status" value="1"/>
</dbReference>
<evidence type="ECO:0000259" key="1">
    <source>
        <dbReference type="Pfam" id="PF13847"/>
    </source>
</evidence>
<protein>
    <submittedName>
        <fullName evidence="2">Methyltransferase domain-containing protein</fullName>
    </submittedName>
</protein>
<dbReference type="CDD" id="cd02440">
    <property type="entry name" value="AdoMet_MTases"/>
    <property type="match status" value="1"/>
</dbReference>
<dbReference type="GO" id="GO:0032259">
    <property type="term" value="P:methylation"/>
    <property type="evidence" value="ECO:0007669"/>
    <property type="project" value="UniProtKB-KW"/>
</dbReference>
<comment type="caution">
    <text evidence="2">The sequence shown here is derived from an EMBL/GenBank/DDBJ whole genome shotgun (WGS) entry which is preliminary data.</text>
</comment>
<keyword evidence="3" id="KW-1185">Reference proteome</keyword>
<dbReference type="InterPro" id="IPR025714">
    <property type="entry name" value="Methyltranfer_dom"/>
</dbReference>
<name>A0A841TYP4_9BACL</name>
<dbReference type="InterPro" id="IPR029063">
    <property type="entry name" value="SAM-dependent_MTases_sf"/>
</dbReference>
<dbReference type="EMBL" id="JACJVR010000057">
    <property type="protein sequence ID" value="MBB6692679.1"/>
    <property type="molecule type" value="Genomic_DNA"/>
</dbReference>
<evidence type="ECO:0000313" key="3">
    <source>
        <dbReference type="Proteomes" id="UP000553776"/>
    </source>
</evidence>
<keyword evidence="2" id="KW-0808">Transferase</keyword>
<organism evidence="2 3">
    <name type="scientific">Cohnella xylanilytica</name>
    <dbReference type="NCBI Taxonomy" id="557555"/>
    <lineage>
        <taxon>Bacteria</taxon>
        <taxon>Bacillati</taxon>
        <taxon>Bacillota</taxon>
        <taxon>Bacilli</taxon>
        <taxon>Bacillales</taxon>
        <taxon>Paenibacillaceae</taxon>
        <taxon>Cohnella</taxon>
    </lineage>
</organism>
<feature type="domain" description="Methyltransferase" evidence="1">
    <location>
        <begin position="47"/>
        <end position="154"/>
    </location>
</feature>
<dbReference type="GO" id="GO:0008168">
    <property type="term" value="F:methyltransferase activity"/>
    <property type="evidence" value="ECO:0007669"/>
    <property type="project" value="UniProtKB-KW"/>
</dbReference>
<dbReference type="PANTHER" id="PTHR43861">
    <property type="entry name" value="TRANS-ACONITATE 2-METHYLTRANSFERASE-RELATED"/>
    <property type="match status" value="1"/>
</dbReference>
<dbReference type="RefSeq" id="WP_185136668.1">
    <property type="nucleotide sequence ID" value="NZ_BORM01000082.1"/>
</dbReference>
<evidence type="ECO:0000313" key="2">
    <source>
        <dbReference type="EMBL" id="MBB6692679.1"/>
    </source>
</evidence>
<dbReference type="AlphaFoldDB" id="A0A841TYP4"/>
<reference evidence="2 3" key="1">
    <citation type="submission" date="2020-08" db="EMBL/GenBank/DDBJ databases">
        <title>Cohnella phylogeny.</title>
        <authorList>
            <person name="Dunlap C."/>
        </authorList>
    </citation>
    <scope>NUCLEOTIDE SEQUENCE [LARGE SCALE GENOMIC DNA]</scope>
    <source>
        <strain evidence="2 3">DSM 25239</strain>
    </source>
</reference>
<gene>
    <name evidence="2" type="ORF">H7B90_14815</name>
</gene>
<sequence>MFIMVGGTEMNKSEKYWDKTASDYDQIERKDEQTYLHILKRTRSYLKTNDIVLDFGCGTGLISNEIAENAKEIHAIDLSLNMIEIAKKKAKERNISNINYAHSTIFDERLKKGSFDVILVFHVLHLLEDEPIVLQRINELLKPEGLLISATPCVGEKVFLRNLLAFAGRIGIVPNIRPFKIRDLVDLIEEGDFSIIETECLKNSSREYFIVARKI</sequence>
<dbReference type="Pfam" id="PF13847">
    <property type="entry name" value="Methyltransf_31"/>
    <property type="match status" value="1"/>
</dbReference>
<proteinExistence type="predicted"/>
<keyword evidence="2" id="KW-0489">Methyltransferase</keyword>